<feature type="domain" description="EamA" evidence="3">
    <location>
        <begin position="15"/>
        <end position="139"/>
    </location>
</feature>
<feature type="transmembrane region" description="Helical" evidence="2">
    <location>
        <begin position="152"/>
        <end position="168"/>
    </location>
</feature>
<keyword evidence="2" id="KW-0812">Transmembrane</keyword>
<feature type="transmembrane region" description="Helical" evidence="2">
    <location>
        <begin position="16"/>
        <end position="36"/>
    </location>
</feature>
<evidence type="ECO:0000259" key="3">
    <source>
        <dbReference type="Pfam" id="PF00892"/>
    </source>
</evidence>
<feature type="transmembrane region" description="Helical" evidence="2">
    <location>
        <begin position="180"/>
        <end position="199"/>
    </location>
</feature>
<keyword evidence="2" id="KW-0472">Membrane</keyword>
<organism evidence="4 5">
    <name type="scientific">Candidatus Clostridium stratigraminis</name>
    <dbReference type="NCBI Taxonomy" id="3381661"/>
    <lineage>
        <taxon>Bacteria</taxon>
        <taxon>Bacillati</taxon>
        <taxon>Bacillota</taxon>
        <taxon>Clostridia</taxon>
        <taxon>Eubacteriales</taxon>
        <taxon>Clostridiaceae</taxon>
        <taxon>Clostridium</taxon>
    </lineage>
</organism>
<accession>A0ABW8T1V3</accession>
<evidence type="ECO:0000313" key="5">
    <source>
        <dbReference type="Proteomes" id="UP001623591"/>
    </source>
</evidence>
<feature type="transmembrane region" description="Helical" evidence="2">
    <location>
        <begin position="205"/>
        <end position="224"/>
    </location>
</feature>
<evidence type="ECO:0000313" key="4">
    <source>
        <dbReference type="EMBL" id="MFL0245707.1"/>
    </source>
</evidence>
<dbReference type="RefSeq" id="WP_406768160.1">
    <property type="nucleotide sequence ID" value="NZ_JBJHZZ010000001.1"/>
</dbReference>
<comment type="similarity">
    <text evidence="1">Belongs to the EamA transporter family.</text>
</comment>
<feature type="domain" description="EamA" evidence="3">
    <location>
        <begin position="149"/>
        <end position="275"/>
    </location>
</feature>
<dbReference type="PANTHER" id="PTHR22911:SF79">
    <property type="entry name" value="MOBA-LIKE NTP TRANSFERASE DOMAIN-CONTAINING PROTEIN"/>
    <property type="match status" value="1"/>
</dbReference>
<name>A0ABW8T1V3_9CLOT</name>
<sequence>MEQRNLVKSENKRSKAIIMQLLAAVLWSTGGILIKLVDLSPMAIAGMRSLITTIVILSFLKKSSLKLTWNKAFGAISYTALVVLYISATKTTTAANAILLQYTSPIYIAIFGGWLLNEKAKLRDWIIIMIIICGMALFFMDDIAGGSLKGNILAVLSGVALAFNTMFMRREKDADPLENVFWGSILTILVSLPFVFQKVPSPKSIVGLILLGVFQLGFSYVLYAKAIKKITALESTFLSLIEPLLNPLWVFLTIGELPGKLSILGGVIVLASVTVSCLKPKRKVTTELVDKIGI</sequence>
<dbReference type="InterPro" id="IPR000620">
    <property type="entry name" value="EamA_dom"/>
</dbReference>
<feature type="transmembrane region" description="Helical" evidence="2">
    <location>
        <begin position="94"/>
        <end position="115"/>
    </location>
</feature>
<dbReference type="Proteomes" id="UP001623591">
    <property type="component" value="Unassembled WGS sequence"/>
</dbReference>
<proteinExistence type="inferred from homology"/>
<feature type="transmembrane region" description="Helical" evidence="2">
    <location>
        <begin position="42"/>
        <end position="60"/>
    </location>
</feature>
<evidence type="ECO:0000256" key="1">
    <source>
        <dbReference type="ARBA" id="ARBA00007362"/>
    </source>
</evidence>
<feature type="transmembrane region" description="Helical" evidence="2">
    <location>
        <begin position="122"/>
        <end position="140"/>
    </location>
</feature>
<protein>
    <submittedName>
        <fullName evidence="4">DMT family transporter</fullName>
    </submittedName>
</protein>
<keyword evidence="5" id="KW-1185">Reference proteome</keyword>
<reference evidence="4 5" key="1">
    <citation type="submission" date="2024-11" db="EMBL/GenBank/DDBJ databases">
        <authorList>
            <person name="Heng Y.C."/>
            <person name="Lim A.C.H."/>
            <person name="Lee J.K.Y."/>
            <person name="Kittelmann S."/>
        </authorList>
    </citation>
    <scope>NUCLEOTIDE SEQUENCE [LARGE SCALE GENOMIC DNA]</scope>
    <source>
        <strain evidence="4 5">WILCCON 0185</strain>
    </source>
</reference>
<dbReference type="PANTHER" id="PTHR22911">
    <property type="entry name" value="ACYL-MALONYL CONDENSING ENZYME-RELATED"/>
    <property type="match status" value="1"/>
</dbReference>
<feature type="transmembrane region" description="Helical" evidence="2">
    <location>
        <begin position="72"/>
        <end position="88"/>
    </location>
</feature>
<keyword evidence="2" id="KW-1133">Transmembrane helix</keyword>
<gene>
    <name evidence="4" type="ORF">ACJDUG_01790</name>
</gene>
<dbReference type="SUPFAM" id="SSF103481">
    <property type="entry name" value="Multidrug resistance efflux transporter EmrE"/>
    <property type="match status" value="2"/>
</dbReference>
<feature type="transmembrane region" description="Helical" evidence="2">
    <location>
        <begin position="236"/>
        <end position="255"/>
    </location>
</feature>
<dbReference type="InterPro" id="IPR037185">
    <property type="entry name" value="EmrE-like"/>
</dbReference>
<comment type="caution">
    <text evidence="4">The sequence shown here is derived from an EMBL/GenBank/DDBJ whole genome shotgun (WGS) entry which is preliminary data.</text>
</comment>
<feature type="transmembrane region" description="Helical" evidence="2">
    <location>
        <begin position="261"/>
        <end position="278"/>
    </location>
</feature>
<dbReference type="EMBL" id="JBJHZZ010000001">
    <property type="protein sequence ID" value="MFL0245707.1"/>
    <property type="molecule type" value="Genomic_DNA"/>
</dbReference>
<evidence type="ECO:0000256" key="2">
    <source>
        <dbReference type="SAM" id="Phobius"/>
    </source>
</evidence>
<dbReference type="Pfam" id="PF00892">
    <property type="entry name" value="EamA"/>
    <property type="match status" value="2"/>
</dbReference>